<comment type="similarity">
    <text evidence="1">Belongs to the ABC transporter superfamily.</text>
</comment>
<dbReference type="EMBL" id="JARQBI010000046">
    <property type="protein sequence ID" value="MDT2797829.1"/>
    <property type="molecule type" value="Genomic_DNA"/>
</dbReference>
<evidence type="ECO:0000313" key="6">
    <source>
        <dbReference type="EMBL" id="MDT2797829.1"/>
    </source>
</evidence>
<dbReference type="PROSITE" id="PS50893">
    <property type="entry name" value="ABC_TRANSPORTER_2"/>
    <property type="match status" value="1"/>
</dbReference>
<gene>
    <name evidence="6" type="ORF">P7H47_11330</name>
</gene>
<evidence type="ECO:0000256" key="4">
    <source>
        <dbReference type="ARBA" id="ARBA00022840"/>
    </source>
</evidence>
<dbReference type="PANTHER" id="PTHR43335">
    <property type="entry name" value="ABC TRANSPORTER, ATP-BINDING PROTEIN"/>
    <property type="match status" value="1"/>
</dbReference>
<evidence type="ECO:0000259" key="5">
    <source>
        <dbReference type="PROSITE" id="PS50893"/>
    </source>
</evidence>
<evidence type="ECO:0000256" key="3">
    <source>
        <dbReference type="ARBA" id="ARBA00022741"/>
    </source>
</evidence>
<comment type="caution">
    <text evidence="6">The sequence shown here is derived from an EMBL/GenBank/DDBJ whole genome shotgun (WGS) entry which is preliminary data.</text>
</comment>
<dbReference type="AlphaFoldDB" id="A0AAW8TVX3"/>
<organism evidence="6 7">
    <name type="scientific">Enterococcus cecorum</name>
    <dbReference type="NCBI Taxonomy" id="44008"/>
    <lineage>
        <taxon>Bacteria</taxon>
        <taxon>Bacillati</taxon>
        <taxon>Bacillota</taxon>
        <taxon>Bacilli</taxon>
        <taxon>Lactobacillales</taxon>
        <taxon>Enterococcaceae</taxon>
        <taxon>Enterococcus</taxon>
    </lineage>
</organism>
<dbReference type="Proteomes" id="UP001255696">
    <property type="component" value="Unassembled WGS sequence"/>
</dbReference>
<keyword evidence="2" id="KW-0813">Transport</keyword>
<reference evidence="6" key="1">
    <citation type="submission" date="2023-03" db="EMBL/GenBank/DDBJ databases">
        <authorList>
            <person name="Shen W."/>
            <person name="Cai J."/>
        </authorList>
    </citation>
    <scope>NUCLEOTIDE SEQUENCE</scope>
    <source>
        <strain evidence="6">B245-2</strain>
    </source>
</reference>
<name>A0AAW8TVX3_9ENTE</name>
<proteinExistence type="inferred from homology"/>
<dbReference type="PANTHER" id="PTHR43335:SF4">
    <property type="entry name" value="ABC TRANSPORTER, ATP-BINDING PROTEIN"/>
    <property type="match status" value="1"/>
</dbReference>
<keyword evidence="3" id="KW-0547">Nucleotide-binding</keyword>
<dbReference type="SUPFAM" id="SSF52540">
    <property type="entry name" value="P-loop containing nucleoside triphosphate hydrolases"/>
    <property type="match status" value="1"/>
</dbReference>
<dbReference type="InterPro" id="IPR003439">
    <property type="entry name" value="ABC_transporter-like_ATP-bd"/>
</dbReference>
<keyword evidence="4 6" id="KW-0067">ATP-binding</keyword>
<dbReference type="RefSeq" id="WP_311898630.1">
    <property type="nucleotide sequence ID" value="NZ_CP184653.1"/>
</dbReference>
<dbReference type="Pfam" id="PF00005">
    <property type="entry name" value="ABC_tran"/>
    <property type="match status" value="1"/>
</dbReference>
<feature type="domain" description="ABC transporter" evidence="5">
    <location>
        <begin position="5"/>
        <end position="234"/>
    </location>
</feature>
<dbReference type="InterPro" id="IPR003593">
    <property type="entry name" value="AAA+_ATPase"/>
</dbReference>
<sequence length="304" mass="34466">MDKVVTLKNIVKKYHEMQVVNLSAIHLFKGEIYGLLGPNGAGKTTTMKMILSLIQPTSGEITVFGKSISNKDKSYLNKIGSVIEEPSYYPNLTAYENLVIFQKILNFDKKNIIETLNLVGLNTASNQKKLVKNYSLGMKQRLALAFALVKKPEILILDEPTNGLDPQGIQEIRELIVQLAKNEGLTVLVSSHILSEIEQMADRVGIIHHGKMLYEGKIEDIQTNRWVEIRGDFSNRESVAELVTRENIEIYKHTSTTLQIENIENDRITSLLKLLVHNNISFYEVVRKRESLENIFLSLTRGDI</sequence>
<dbReference type="GO" id="GO:0005524">
    <property type="term" value="F:ATP binding"/>
    <property type="evidence" value="ECO:0007669"/>
    <property type="project" value="UniProtKB-KW"/>
</dbReference>
<evidence type="ECO:0000313" key="7">
    <source>
        <dbReference type="Proteomes" id="UP001255696"/>
    </source>
</evidence>
<accession>A0AAW8TVX3</accession>
<dbReference type="SMART" id="SM00382">
    <property type="entry name" value="AAA"/>
    <property type="match status" value="1"/>
</dbReference>
<evidence type="ECO:0000256" key="1">
    <source>
        <dbReference type="ARBA" id="ARBA00005417"/>
    </source>
</evidence>
<protein>
    <submittedName>
        <fullName evidence="6">ATP-binding cassette domain-containing protein</fullName>
    </submittedName>
</protein>
<dbReference type="Gene3D" id="3.40.50.300">
    <property type="entry name" value="P-loop containing nucleotide triphosphate hydrolases"/>
    <property type="match status" value="1"/>
</dbReference>
<dbReference type="GO" id="GO:0016887">
    <property type="term" value="F:ATP hydrolysis activity"/>
    <property type="evidence" value="ECO:0007669"/>
    <property type="project" value="InterPro"/>
</dbReference>
<dbReference type="InterPro" id="IPR027417">
    <property type="entry name" value="P-loop_NTPase"/>
</dbReference>
<evidence type="ECO:0000256" key="2">
    <source>
        <dbReference type="ARBA" id="ARBA00022448"/>
    </source>
</evidence>